<name>A0A7D3QW73_9VIRU</name>
<dbReference type="Proteomes" id="UP001162001">
    <property type="component" value="Segment"/>
</dbReference>
<proteinExistence type="predicted"/>
<evidence type="ECO:0000259" key="2">
    <source>
        <dbReference type="PROSITE" id="PS50235"/>
    </source>
</evidence>
<keyword evidence="4" id="KW-1185">Reference proteome</keyword>
<dbReference type="Pfam" id="PF00443">
    <property type="entry name" value="UCH"/>
    <property type="match status" value="1"/>
</dbReference>
<dbReference type="InterPro" id="IPR050164">
    <property type="entry name" value="Peptidase_C19"/>
</dbReference>
<dbReference type="CDD" id="cd02257">
    <property type="entry name" value="Peptidase_C19"/>
    <property type="match status" value="1"/>
</dbReference>
<dbReference type="GO" id="GO:0016579">
    <property type="term" value="P:protein deubiquitination"/>
    <property type="evidence" value="ECO:0007669"/>
    <property type="project" value="InterPro"/>
</dbReference>
<evidence type="ECO:0000313" key="3">
    <source>
        <dbReference type="EMBL" id="QKF94259.1"/>
    </source>
</evidence>
<dbReference type="InterPro" id="IPR028889">
    <property type="entry name" value="USP"/>
</dbReference>
<organism evidence="3 4">
    <name type="scientific">Fadolivirus FV1/VV64</name>
    <dbReference type="NCBI Taxonomy" id="3070911"/>
    <lineage>
        <taxon>Viruses</taxon>
        <taxon>Varidnaviria</taxon>
        <taxon>Bamfordvirae</taxon>
        <taxon>Nucleocytoviricota</taxon>
        <taxon>Megaviricetes</taxon>
        <taxon>Imitervirales</taxon>
        <taxon>Mimiviridae</taxon>
        <taxon>Klosneuvirinae</taxon>
        <taxon>Fadolivirus</taxon>
        <taxon>Fadolivirus algeromassiliense</taxon>
    </lineage>
</organism>
<dbReference type="PROSITE" id="PS50235">
    <property type="entry name" value="USP_3"/>
    <property type="match status" value="1"/>
</dbReference>
<dbReference type="Gene3D" id="3.90.70.10">
    <property type="entry name" value="Cysteine proteinases"/>
    <property type="match status" value="1"/>
</dbReference>
<dbReference type="PANTHER" id="PTHR24006">
    <property type="entry name" value="UBIQUITIN CARBOXYL-TERMINAL HYDROLASE"/>
    <property type="match status" value="1"/>
</dbReference>
<dbReference type="InterPro" id="IPR001394">
    <property type="entry name" value="Peptidase_C19_UCH"/>
</dbReference>
<feature type="coiled-coil region" evidence="1">
    <location>
        <begin position="215"/>
        <end position="250"/>
    </location>
</feature>
<sequence>MNIEILNQIASIQKRRSIIEKITIRTTSKTLIRPPGLTNIMNASCFHNAGVQLLYRIVELRNFIMDDKIKNQYKDDSFIHNIIELFKLMHGTKDEYLKRDEIKDLVDICLTKTLNWGGNQQDTHEFLEIILNGLLIDCAADFQLKNKDEYCNGFDQIKFFEEDDPRNLFKTLYVDKRSYTTNDGIYLESIKEDRSNIIQQEFDLDSSEKLEEIIMNKAKKQKMEAEKEIKKFTQEEYDREKNNYSNHTKETFGKTLPNIVIKDKNGEYVKIKVPTKLDLYDKSNKNYKVEKEDVDQERYYIPNEYLIIQLKVFDEYLNKKTHNIQVNDFKYPGTNYEYEFVGKIIHHGMDIDGGHYVANIKYNDQWYLYNDTHVKNTDKDDNGIGADPTPYILLFKRK</sequence>
<accession>A0A7D3QW73</accession>
<dbReference type="EMBL" id="MT418680">
    <property type="protein sequence ID" value="QKF94259.1"/>
    <property type="molecule type" value="Genomic_DNA"/>
</dbReference>
<gene>
    <name evidence="3" type="ORF">Fadolivirus_1_801</name>
</gene>
<reference evidence="3 4" key="1">
    <citation type="submission" date="2020-04" db="EMBL/GenBank/DDBJ databases">
        <title>Advantages and limits of metagenomic assembly and binning of a giant virus.</title>
        <authorList>
            <person name="Schulz F."/>
            <person name="Andreani J."/>
            <person name="Francis R."/>
            <person name="Boudjemaa H."/>
            <person name="Bou Khalil J.Y."/>
            <person name="Lee J."/>
            <person name="La Scola B."/>
            <person name="Woyke T."/>
        </authorList>
    </citation>
    <scope>NUCLEOTIDE SEQUENCE [LARGE SCALE GENOMIC DNA]</scope>
    <source>
        <strain evidence="3 4">FV1/VV64</strain>
    </source>
</reference>
<evidence type="ECO:0000256" key="1">
    <source>
        <dbReference type="SAM" id="Coils"/>
    </source>
</evidence>
<dbReference type="InterPro" id="IPR038765">
    <property type="entry name" value="Papain-like_cys_pep_sf"/>
</dbReference>
<dbReference type="SUPFAM" id="SSF54001">
    <property type="entry name" value="Cysteine proteinases"/>
    <property type="match status" value="1"/>
</dbReference>
<keyword evidence="1" id="KW-0175">Coiled coil</keyword>
<evidence type="ECO:0000313" key="4">
    <source>
        <dbReference type="Proteomes" id="UP001162001"/>
    </source>
</evidence>
<feature type="domain" description="USP" evidence="2">
    <location>
        <begin position="35"/>
        <end position="398"/>
    </location>
</feature>
<dbReference type="GO" id="GO:0004843">
    <property type="term" value="F:cysteine-type deubiquitinase activity"/>
    <property type="evidence" value="ECO:0007669"/>
    <property type="project" value="InterPro"/>
</dbReference>
<keyword evidence="3" id="KW-0378">Hydrolase</keyword>
<protein>
    <submittedName>
        <fullName evidence="3">Peptidase C19 ubiquitin carboxyl-terminal hydrolase</fullName>
    </submittedName>
</protein>